<feature type="chain" id="PRO_5021040567" description="Cytochrome c-type biogenesis protein" evidence="7">
    <location>
        <begin position="19"/>
        <end position="162"/>
    </location>
</feature>
<dbReference type="GO" id="GO:0017004">
    <property type="term" value="P:cytochrome complex assembly"/>
    <property type="evidence" value="ECO:0007669"/>
    <property type="project" value="UniProtKB-KW"/>
</dbReference>
<organism evidence="10 11">
    <name type="scientific">Pseudothauera rhizosphaerae</name>
    <dbReference type="NCBI Taxonomy" id="2565932"/>
    <lineage>
        <taxon>Bacteria</taxon>
        <taxon>Pseudomonadati</taxon>
        <taxon>Pseudomonadota</taxon>
        <taxon>Betaproteobacteria</taxon>
        <taxon>Rhodocyclales</taxon>
        <taxon>Zoogloeaceae</taxon>
        <taxon>Pseudothauera</taxon>
    </lineage>
</organism>
<name>A0A4S4ALL1_9RHOO</name>
<evidence type="ECO:0000256" key="5">
    <source>
        <dbReference type="ARBA" id="ARBA00022748"/>
    </source>
</evidence>
<keyword evidence="6 7" id="KW-0408">Iron</keyword>
<keyword evidence="7" id="KW-1133">Transmembrane helix</keyword>
<feature type="region of interest" description="Disordered" evidence="8">
    <location>
        <begin position="133"/>
        <end position="162"/>
    </location>
</feature>
<keyword evidence="11" id="KW-1185">Reference proteome</keyword>
<accession>A0A4S4ALL1</accession>
<keyword evidence="7" id="KW-0472">Membrane</keyword>
<dbReference type="CDD" id="cd16378">
    <property type="entry name" value="CcmH_N"/>
    <property type="match status" value="1"/>
</dbReference>
<keyword evidence="4 7" id="KW-0732">Signal</keyword>
<keyword evidence="7" id="KW-0812">Transmembrane</keyword>
<dbReference type="PANTHER" id="PTHR47870">
    <property type="entry name" value="CYTOCHROME C-TYPE BIOGENESIS PROTEIN CCMH"/>
    <property type="match status" value="1"/>
</dbReference>
<dbReference type="FunFam" id="1.10.8.640:FF:000001">
    <property type="entry name" value="Cytochrome c-type biogenesis protein"/>
    <property type="match status" value="1"/>
</dbReference>
<comment type="caution">
    <text evidence="10">The sequence shown here is derived from an EMBL/GenBank/DDBJ whole genome shotgun (WGS) entry which is preliminary data.</text>
</comment>
<keyword evidence="3 7" id="KW-0479">Metal-binding</keyword>
<evidence type="ECO:0000313" key="11">
    <source>
        <dbReference type="Proteomes" id="UP000307956"/>
    </source>
</evidence>
<dbReference type="InterPro" id="IPR051263">
    <property type="entry name" value="C-type_cytochrome_biogenesis"/>
</dbReference>
<evidence type="ECO:0000256" key="3">
    <source>
        <dbReference type="ARBA" id="ARBA00022723"/>
    </source>
</evidence>
<evidence type="ECO:0000256" key="4">
    <source>
        <dbReference type="ARBA" id="ARBA00022729"/>
    </source>
</evidence>
<gene>
    <name evidence="10" type="ORF">E6O51_13905</name>
</gene>
<dbReference type="EMBL" id="SSOD01000011">
    <property type="protein sequence ID" value="THF60404.1"/>
    <property type="molecule type" value="Genomic_DNA"/>
</dbReference>
<dbReference type="GO" id="GO:0005886">
    <property type="term" value="C:plasma membrane"/>
    <property type="evidence" value="ECO:0007669"/>
    <property type="project" value="TreeGrafter"/>
</dbReference>
<feature type="transmembrane region" description="Helical" evidence="7">
    <location>
        <begin position="103"/>
        <end position="122"/>
    </location>
</feature>
<protein>
    <recommendedName>
        <fullName evidence="7">Cytochrome c-type biogenesis protein</fullName>
    </recommendedName>
</protein>
<dbReference type="Gene3D" id="1.10.8.640">
    <property type="entry name" value="Cytochrome C biogenesis protein"/>
    <property type="match status" value="1"/>
</dbReference>
<evidence type="ECO:0000313" key="10">
    <source>
        <dbReference type="EMBL" id="THF60404.1"/>
    </source>
</evidence>
<dbReference type="Proteomes" id="UP000307956">
    <property type="component" value="Unassembled WGS sequence"/>
</dbReference>
<sequence length="162" mass="17379">MLRAGVLALTCLAGAALAADEAVPIGEDPALEARVLDLSHKLRCLVCQNQSVAESNAPLALDMRSQVREQLAAGKSEQEVVDFLVARFGDFVVFKPPFRASTLLLWLGPGVLLVVGLGGLAWRLRRRMAEAPPAPLDEAERARARALLAEPPATHSPEEPRS</sequence>
<keyword evidence="5" id="KW-0201">Cytochrome c-type biogenesis</keyword>
<evidence type="ECO:0000256" key="7">
    <source>
        <dbReference type="RuleBase" id="RU364112"/>
    </source>
</evidence>
<dbReference type="Pfam" id="PF03918">
    <property type="entry name" value="CcmH"/>
    <property type="match status" value="1"/>
</dbReference>
<evidence type="ECO:0000256" key="8">
    <source>
        <dbReference type="SAM" id="MobiDB-lite"/>
    </source>
</evidence>
<evidence type="ECO:0000256" key="6">
    <source>
        <dbReference type="ARBA" id="ARBA00023004"/>
    </source>
</evidence>
<keyword evidence="2 7" id="KW-0349">Heme</keyword>
<dbReference type="OrthoDB" id="9804975at2"/>
<dbReference type="PANTHER" id="PTHR47870:SF1">
    <property type="entry name" value="CYTOCHROME C-TYPE BIOGENESIS PROTEIN CCMH"/>
    <property type="match status" value="1"/>
</dbReference>
<evidence type="ECO:0000259" key="9">
    <source>
        <dbReference type="Pfam" id="PF03918"/>
    </source>
</evidence>
<evidence type="ECO:0000256" key="1">
    <source>
        <dbReference type="ARBA" id="ARBA00010342"/>
    </source>
</evidence>
<dbReference type="AlphaFoldDB" id="A0A4S4ALL1"/>
<dbReference type="InterPro" id="IPR005616">
    <property type="entry name" value="CcmH/CycL/Ccl2/NrfF_N"/>
</dbReference>
<dbReference type="GO" id="GO:0046872">
    <property type="term" value="F:metal ion binding"/>
    <property type="evidence" value="ECO:0007669"/>
    <property type="project" value="UniProtKB-KW"/>
</dbReference>
<feature type="domain" description="CcmH/CycL/Ccl2/NrfF N-terminal" evidence="9">
    <location>
        <begin position="7"/>
        <end position="148"/>
    </location>
</feature>
<comment type="similarity">
    <text evidence="1 7">Belongs to the CcmH/CycL/Ccl2/NrfF family.</text>
</comment>
<dbReference type="InterPro" id="IPR038297">
    <property type="entry name" value="CcmH/CycL/NrfF/Ccl2_sf"/>
</dbReference>
<comment type="function">
    <text evidence="7">Possible subunit of a heme lyase.</text>
</comment>
<feature type="signal peptide" evidence="7">
    <location>
        <begin position="1"/>
        <end position="18"/>
    </location>
</feature>
<evidence type="ECO:0000256" key="2">
    <source>
        <dbReference type="ARBA" id="ARBA00022617"/>
    </source>
</evidence>
<reference evidence="10 11" key="1">
    <citation type="submission" date="2019-04" db="EMBL/GenBank/DDBJ databases">
        <title>Azoarcus rhizosphaerae sp. nov. isolated from rhizosphere of Ficus religiosa.</title>
        <authorList>
            <person name="Lin S.-Y."/>
            <person name="Hameed A."/>
            <person name="Hsu Y.-H."/>
            <person name="Young C.-C."/>
        </authorList>
    </citation>
    <scope>NUCLEOTIDE SEQUENCE [LARGE SCALE GENOMIC DNA]</scope>
    <source>
        <strain evidence="10 11">CC-YHH848</strain>
    </source>
</reference>
<proteinExistence type="inferred from homology"/>